<evidence type="ECO:0000256" key="18">
    <source>
        <dbReference type="SAM" id="Coils"/>
    </source>
</evidence>
<dbReference type="SUPFAM" id="SSF53300">
    <property type="entry name" value="vWA-like"/>
    <property type="match status" value="1"/>
</dbReference>
<dbReference type="SMART" id="SM00191">
    <property type="entry name" value="Int_alpha"/>
    <property type="match status" value="5"/>
</dbReference>
<feature type="domain" description="VWFA" evidence="20">
    <location>
        <begin position="167"/>
        <end position="345"/>
    </location>
</feature>
<accession>A0A8J6GG84</accession>
<evidence type="ECO:0000259" key="20">
    <source>
        <dbReference type="PROSITE" id="PS50234"/>
    </source>
</evidence>
<proteinExistence type="inferred from homology"/>
<gene>
    <name evidence="21" type="ORF">LTLLF_154860</name>
</gene>
<evidence type="ECO:0000256" key="12">
    <source>
        <dbReference type="ARBA" id="ARBA00023157"/>
    </source>
</evidence>
<evidence type="ECO:0000313" key="22">
    <source>
        <dbReference type="Proteomes" id="UP000710432"/>
    </source>
</evidence>
<keyword evidence="6" id="KW-0677">Repeat</keyword>
<dbReference type="Gene3D" id="2.60.40.1460">
    <property type="entry name" value="Integrin domains. Chain A, domain 2"/>
    <property type="match status" value="1"/>
</dbReference>
<dbReference type="Pfam" id="PF08441">
    <property type="entry name" value="Integrin_A_Ig_1"/>
    <property type="match status" value="1"/>
</dbReference>
<dbReference type="InterPro" id="IPR002035">
    <property type="entry name" value="VWF_A"/>
</dbReference>
<dbReference type="SMART" id="SM00327">
    <property type="entry name" value="VWA"/>
    <property type="match status" value="1"/>
</dbReference>
<feature type="region of interest" description="Disordered" evidence="19">
    <location>
        <begin position="1307"/>
        <end position="1357"/>
    </location>
</feature>
<feature type="region of interest" description="Disordered" evidence="19">
    <location>
        <begin position="2069"/>
        <end position="2089"/>
    </location>
</feature>
<dbReference type="Proteomes" id="UP000710432">
    <property type="component" value="Unassembled WGS sequence"/>
</dbReference>
<keyword evidence="15" id="KW-0040">ANK repeat</keyword>
<keyword evidence="5 17" id="KW-0732">Signal</keyword>
<dbReference type="InterPro" id="IPR048285">
    <property type="entry name" value="Integrin_alpha_Ig-like_2"/>
</dbReference>
<feature type="repeat" description="FG-GAP" evidence="16">
    <location>
        <begin position="95"/>
        <end position="154"/>
    </location>
</feature>
<dbReference type="GO" id="GO:0098609">
    <property type="term" value="P:cell-cell adhesion"/>
    <property type="evidence" value="ECO:0007669"/>
    <property type="project" value="TreeGrafter"/>
</dbReference>
<dbReference type="PROSITE" id="PS50234">
    <property type="entry name" value="VWFA"/>
    <property type="match status" value="1"/>
</dbReference>
<dbReference type="InterPro" id="IPR000413">
    <property type="entry name" value="Integrin_alpha"/>
</dbReference>
<evidence type="ECO:0000256" key="4">
    <source>
        <dbReference type="ARBA" id="ARBA00022723"/>
    </source>
</evidence>
<feature type="region of interest" description="Disordered" evidence="19">
    <location>
        <begin position="1930"/>
        <end position="1954"/>
    </location>
</feature>
<dbReference type="InterPro" id="IPR036770">
    <property type="entry name" value="Ankyrin_rpt-contain_sf"/>
</dbReference>
<feature type="repeat" description="ANK" evidence="15">
    <location>
        <begin position="1113"/>
        <end position="1145"/>
    </location>
</feature>
<feature type="repeat" description="ANK" evidence="15">
    <location>
        <begin position="1146"/>
        <end position="1178"/>
    </location>
</feature>
<evidence type="ECO:0000256" key="19">
    <source>
        <dbReference type="SAM" id="MobiDB-lite"/>
    </source>
</evidence>
<dbReference type="InterPro" id="IPR032695">
    <property type="entry name" value="Integrin_dom_sf"/>
</dbReference>
<dbReference type="SMART" id="SM00248">
    <property type="entry name" value="ANK"/>
    <property type="match status" value="6"/>
</dbReference>
<evidence type="ECO:0000256" key="1">
    <source>
        <dbReference type="ARBA" id="ARBA00004479"/>
    </source>
</evidence>
<dbReference type="Pfam" id="PF12796">
    <property type="entry name" value="Ank_2"/>
    <property type="match status" value="2"/>
</dbReference>
<dbReference type="InterPro" id="IPR036465">
    <property type="entry name" value="vWFA_dom_sf"/>
</dbReference>
<dbReference type="Gene3D" id="3.40.50.410">
    <property type="entry name" value="von Willebrand factor, type A domain"/>
    <property type="match status" value="1"/>
</dbReference>
<dbReference type="CDD" id="cd01469">
    <property type="entry name" value="vWA_integrins_alpha_subunit"/>
    <property type="match status" value="1"/>
</dbReference>
<dbReference type="FunFam" id="2.130.10.130:FF:000004">
    <property type="entry name" value="Integrin subunit alpha 10"/>
    <property type="match status" value="1"/>
</dbReference>
<feature type="signal peptide" evidence="17">
    <location>
        <begin position="1"/>
        <end position="22"/>
    </location>
</feature>
<evidence type="ECO:0000313" key="21">
    <source>
        <dbReference type="EMBL" id="KAH0510402.1"/>
    </source>
</evidence>
<dbReference type="Pfam" id="PF00092">
    <property type="entry name" value="VWA"/>
    <property type="match status" value="1"/>
</dbReference>
<evidence type="ECO:0000256" key="8">
    <source>
        <dbReference type="ARBA" id="ARBA00022889"/>
    </source>
</evidence>
<dbReference type="PROSITE" id="PS51470">
    <property type="entry name" value="FG_GAP"/>
    <property type="match status" value="5"/>
</dbReference>
<feature type="region of interest" description="Disordered" evidence="19">
    <location>
        <begin position="2175"/>
        <end position="2219"/>
    </location>
</feature>
<comment type="similarity">
    <text evidence="2 17">Belongs to the integrin alpha chain family.</text>
</comment>
<feature type="repeat" description="ANK" evidence="15">
    <location>
        <begin position="1179"/>
        <end position="1211"/>
    </location>
</feature>
<keyword evidence="9" id="KW-1133">Transmembrane helix</keyword>
<feature type="chain" id="PRO_5035337228" evidence="17">
    <location>
        <begin position="23"/>
        <end position="2259"/>
    </location>
</feature>
<keyword evidence="4" id="KW-0479">Metal-binding</keyword>
<dbReference type="PROSITE" id="PS50088">
    <property type="entry name" value="ANK_REPEAT"/>
    <property type="match status" value="5"/>
</dbReference>
<feature type="coiled-coil region" evidence="18">
    <location>
        <begin position="1678"/>
        <end position="1740"/>
    </location>
</feature>
<dbReference type="Gene3D" id="1.25.40.20">
    <property type="entry name" value="Ankyrin repeat-containing domain"/>
    <property type="match status" value="2"/>
</dbReference>
<keyword evidence="8 17" id="KW-0130">Cell adhesion</keyword>
<feature type="repeat" description="FG-GAP" evidence="16">
    <location>
        <begin position="451"/>
        <end position="513"/>
    </location>
</feature>
<dbReference type="SUPFAM" id="SSF69318">
    <property type="entry name" value="Integrin alpha N-terminal domain"/>
    <property type="match status" value="1"/>
</dbReference>
<dbReference type="Pfam" id="PF01839">
    <property type="entry name" value="FG-GAP"/>
    <property type="match status" value="2"/>
</dbReference>
<keyword evidence="14" id="KW-0325">Glycoprotein</keyword>
<dbReference type="FunFam" id="3.40.50.410:FF:000012">
    <property type="entry name" value="Integrin, alpha 10"/>
    <property type="match status" value="1"/>
</dbReference>
<evidence type="ECO:0000256" key="9">
    <source>
        <dbReference type="ARBA" id="ARBA00022989"/>
    </source>
</evidence>
<feature type="repeat" description="ANK" evidence="15">
    <location>
        <begin position="1245"/>
        <end position="1277"/>
    </location>
</feature>
<reference evidence="21" key="1">
    <citation type="submission" date="2020-03" db="EMBL/GenBank/DDBJ databases">
        <title>Studies in the Genomics of Life Span.</title>
        <authorList>
            <person name="Glass D."/>
        </authorList>
    </citation>
    <scope>NUCLEOTIDE SEQUENCE</scope>
    <source>
        <strain evidence="21">LTLLF</strain>
        <tissue evidence="21">Muscle</tissue>
    </source>
</reference>
<evidence type="ECO:0000256" key="15">
    <source>
        <dbReference type="PROSITE-ProRule" id="PRU00023"/>
    </source>
</evidence>
<dbReference type="GO" id="GO:0008305">
    <property type="term" value="C:integrin complex"/>
    <property type="evidence" value="ECO:0007669"/>
    <property type="project" value="InterPro"/>
</dbReference>
<keyword evidence="13 17" id="KW-0675">Receptor</keyword>
<dbReference type="Gene3D" id="2.60.40.1510">
    <property type="entry name" value="ntegrin, alpha v. Chain A, domain 3"/>
    <property type="match status" value="1"/>
</dbReference>
<feature type="repeat" description="FG-GAP" evidence="16">
    <location>
        <begin position="514"/>
        <end position="572"/>
    </location>
</feature>
<feature type="compositionally biased region" description="Acidic residues" evidence="19">
    <location>
        <begin position="1342"/>
        <end position="1352"/>
    </location>
</feature>
<evidence type="ECO:0000256" key="17">
    <source>
        <dbReference type="RuleBase" id="RU003762"/>
    </source>
</evidence>
<feature type="repeat" description="FG-GAP" evidence="16">
    <location>
        <begin position="27"/>
        <end position="85"/>
    </location>
</feature>
<dbReference type="EMBL" id="JAATJU010022515">
    <property type="protein sequence ID" value="KAH0510402.1"/>
    <property type="molecule type" value="Genomic_DNA"/>
</dbReference>
<dbReference type="GO" id="GO:0005178">
    <property type="term" value="F:integrin binding"/>
    <property type="evidence" value="ECO:0007669"/>
    <property type="project" value="TreeGrafter"/>
</dbReference>
<evidence type="ECO:0000256" key="16">
    <source>
        <dbReference type="PROSITE-ProRule" id="PRU00803"/>
    </source>
</evidence>
<dbReference type="InterPro" id="IPR002110">
    <property type="entry name" value="Ankyrin_rpt"/>
</dbReference>
<evidence type="ECO:0000256" key="7">
    <source>
        <dbReference type="ARBA" id="ARBA00022837"/>
    </source>
</evidence>
<evidence type="ECO:0000256" key="10">
    <source>
        <dbReference type="ARBA" id="ARBA00023037"/>
    </source>
</evidence>
<keyword evidence="18" id="KW-0175">Coiled coil</keyword>
<feature type="repeat" description="FG-GAP" evidence="16">
    <location>
        <begin position="576"/>
        <end position="636"/>
    </location>
</feature>
<sequence length="2259" mass="246106">MARLSSPHLFLSLALLTGLCSPFNLDERHPRLFTGPPEAEFGYSVLQHVGGGQRWMLVGAPWDGPSGDRRGDVYRCSIGGSYDAPCAKGHLGDYQLGNSSQPAMNMHLGMSLLETDGDGGFMACAPLWSRACGSSVFSSGLCARVDASFQPQGSLAPTAQRCPTYMDVVIVLDGSNSIYPWSEVQTFLRRLVGRLFIDPEQIQVGLVQYGESPVHEWSLGDFRTKEDVVRAARNLSRREGRETRTAQAIMLACQSRGGRPEAARLLVVVTDGESHDGEELPAALKACEAGKVTRYGIAVLGHYLRRQRDPSSFLREIRAIASDPDERFFFNVTDEAALTDIVDALGDRIFGLEVSSFGSAPQDGILFGMVGAYDWGGSVLWLEEGRRLFPPRTALEDEFPPALQNHAAYLGYSVSSMLLPGGRRLFLSGAPRFRHRGKVIAFQLKKDGSLRVTQSLQGDQIGSYFGSELCPLDTDKDGITDVLLVAAPMFLGPQNKETGRVYVYVVGQQILLMLQGTLQPERPQDSRFGFAMAALPDLNQDGFADVAVGAPLEDGHQGALYLYHGTQNGIRSHPTQRIAAVSMPQALRYFGRSVDGRLDLDGDDLVDVAVGAHGAAILFSSQPIIHLLPTLDVKPPHISVVQKDCRRRGQEAACLTAALCFRVTSHTAGRWDRRFYIQFSASLDEWTAGARAAFDGSGQRLSPRQLQLSVGNVTCEQLHFHVLDTSDYLRPVALTVTFTLDNTTKPGPVLDEGSSTSVRKLVPFSKDCGPDNECITDLVLQADMDIRGSRKSPFVVHGDRQKLLVSATLENKKENAYNTSLSLRFSRNLHLTSLTPQRAKSVKVECTVPSPHARVCIVGHPVFQAGAKVTFLLEFEFSCSFLLSQALVRLTASSDSLERNETLQDNTVQTSAYIRYEPHLLFSSESTLHRYEVHPYRTLPVGPGPEFKTTLRVQNLGCHVVSGLIISALLPAVAHGGSYFLSLSQVIASNNGSNTRCQVVRCHLGQLAKGTEISVGLLRLVHNEFFRRAKFKSLTVVSTFKLGTEKGSVLQLTEAPWTPAMKRIFSCSSSQVAVEKWNRRDQKLLEAVQRGDVGRVAALASRKSARPTKLDSNGQSPFHLAASKGLTECLTILLTNGADINSKNEDGSTALHLATISCQPQCVKVLLQHGANEDAVDAENRSPLHWAASSGCASSVLLLCDHEAFLDVLDNDGRTPLMIASLGGHAAICSQLLQRGARVNVTDKDDKSALILACEKGSAEVAELLLSHGADAGAVDSLGHNALHYALRTQDKELWRLLQQALNRRRRGGHGLVQHPDHVSQTSPPEPQVGSPPKSSRRAEPEEAQQEEEEAEERCSEEWRWKYEEEQRKVNQLEQELLRKTEECKAQAAALKGLENQVREQVQELGHLLVQEPRAPGRPGGDGMEQGCPLNLLAERIQELKRQQKAAATINPTVVARRAEELAVAEIQGEVHSKSQPEQGPPQSPRSESIGKVTGQQLNAIGGQNLGLDNTDQVCVCQKERSPAPGTEQAGAVGEPVGIAAMNQLLLQLRDELAAVWREKDAARGALSRPVLEGALGTPRAEAAAAAWEKMEARLERVMVRLDRAKAGLQVKPEVPAQGSREGAPKAVPGCTKKHEEEKRSPGARGEPLGAPGGEQASGGGLAKGHLEKEVSALRLSNSNLMEELGELGRERQRLQGELQSLTQRLQREFVPKPEAQVQLQQLRRSVGLLTEELAMEKEATENLRRQLASQSSGLQGLRNCLPPDLVGKESAGSTAAEPLEELQTCISTLVNKHLEAQKALARLEEENQQLRGSLVPCGKPEASLKATASPQVAALEQDLGMLEEELRAVQATMSGKSQEICKLKQLLYQATEEVAELRARETASLRQHEKTRSSLVAQAQAWGQELKVVLEKYNTACREMARLRDAAAEERRRSEDLAARAAEQERQAGEMRGRSEQFEKTVELLKEKTDHLIGACRDKEAKIKELLKTLEKLSEEVLQVRGENTQLALQLQDSQKNHEETISTYRNHLLNAARQDLTLWLGLSWNSQRSTHLCLQMLRLKAYATSPGRNRSWRASPGGGGLSSNARPGGALARAELRLQRPVAGPKPGCAAYGSGASPFRAGAHTPETLQLRQFRILFPPSFEYPGLPKSPSLRARLLFVTRRARDPCAAHCPRGHRVAGRPETRPGGGAAEEGARPAAVRSPAGGAGKGRCRGPDGAEQAAFAAGAGAESLRRSLGLSSGSGWGACDVSRWRSWAS</sequence>
<dbReference type="GO" id="GO:0046872">
    <property type="term" value="F:metal ion binding"/>
    <property type="evidence" value="ECO:0007669"/>
    <property type="project" value="UniProtKB-KW"/>
</dbReference>
<evidence type="ECO:0000256" key="14">
    <source>
        <dbReference type="ARBA" id="ARBA00023180"/>
    </source>
</evidence>
<dbReference type="PANTHER" id="PTHR23220">
    <property type="entry name" value="INTEGRIN ALPHA"/>
    <property type="match status" value="1"/>
</dbReference>
<evidence type="ECO:0000256" key="5">
    <source>
        <dbReference type="ARBA" id="ARBA00022729"/>
    </source>
</evidence>
<dbReference type="InterPro" id="IPR028994">
    <property type="entry name" value="Integrin_alpha_N"/>
</dbReference>
<feature type="region of interest" description="Disordered" evidence="19">
    <location>
        <begin position="1612"/>
        <end position="1662"/>
    </location>
</feature>
<comment type="subcellular location">
    <subcellularLocation>
        <location evidence="1 17">Membrane</location>
        <topology evidence="1 17">Single-pass type I membrane protein</topology>
    </subcellularLocation>
</comment>
<evidence type="ECO:0000256" key="2">
    <source>
        <dbReference type="ARBA" id="ARBA00008054"/>
    </source>
</evidence>
<comment type="caution">
    <text evidence="21">The sequence shown here is derived from an EMBL/GenBank/DDBJ whole genome shotgun (WGS) entry which is preliminary data.</text>
</comment>
<dbReference type="PROSITE" id="PS50297">
    <property type="entry name" value="ANK_REP_REGION"/>
    <property type="match status" value="4"/>
</dbReference>
<organism evidence="21 22">
    <name type="scientific">Microtus ochrogaster</name>
    <name type="common">Prairie vole</name>
    <dbReference type="NCBI Taxonomy" id="79684"/>
    <lineage>
        <taxon>Eukaryota</taxon>
        <taxon>Metazoa</taxon>
        <taxon>Chordata</taxon>
        <taxon>Craniata</taxon>
        <taxon>Vertebrata</taxon>
        <taxon>Euteleostomi</taxon>
        <taxon>Mammalia</taxon>
        <taxon>Eutheria</taxon>
        <taxon>Euarchontoglires</taxon>
        <taxon>Glires</taxon>
        <taxon>Rodentia</taxon>
        <taxon>Myomorpha</taxon>
        <taxon>Muroidea</taxon>
        <taxon>Cricetidae</taxon>
        <taxon>Arvicolinae</taxon>
        <taxon>Microtus</taxon>
    </lineage>
</organism>
<dbReference type="PANTHER" id="PTHR23220:SF26">
    <property type="entry name" value="INTEGRIN ALPHA-10"/>
    <property type="match status" value="1"/>
</dbReference>
<feature type="coiled-coil region" evidence="18">
    <location>
        <begin position="1977"/>
        <end position="2011"/>
    </location>
</feature>
<dbReference type="PRINTS" id="PR01185">
    <property type="entry name" value="INTEGRINA"/>
</dbReference>
<dbReference type="SUPFAM" id="SSF48403">
    <property type="entry name" value="Ankyrin repeat"/>
    <property type="match status" value="1"/>
</dbReference>
<keyword evidence="10 17" id="KW-0401">Integrin</keyword>
<feature type="repeat" description="ANK" evidence="15">
    <location>
        <begin position="1212"/>
        <end position="1244"/>
    </location>
</feature>
<dbReference type="SUPFAM" id="SSF69179">
    <property type="entry name" value="Integrin domains"/>
    <property type="match status" value="3"/>
</dbReference>
<keyword evidence="11" id="KW-0472">Membrane</keyword>
<dbReference type="GO" id="GO:0033627">
    <property type="term" value="P:cell adhesion mediated by integrin"/>
    <property type="evidence" value="ECO:0007669"/>
    <property type="project" value="TreeGrafter"/>
</dbReference>
<evidence type="ECO:0000256" key="3">
    <source>
        <dbReference type="ARBA" id="ARBA00022692"/>
    </source>
</evidence>
<feature type="compositionally biased region" description="Gly residues" evidence="19">
    <location>
        <begin position="1651"/>
        <end position="1662"/>
    </location>
</feature>
<evidence type="ECO:0000256" key="11">
    <source>
        <dbReference type="ARBA" id="ARBA00023136"/>
    </source>
</evidence>
<dbReference type="GO" id="GO:0009897">
    <property type="term" value="C:external side of plasma membrane"/>
    <property type="evidence" value="ECO:0007669"/>
    <property type="project" value="TreeGrafter"/>
</dbReference>
<dbReference type="GO" id="GO:0007160">
    <property type="term" value="P:cell-matrix adhesion"/>
    <property type="evidence" value="ECO:0007669"/>
    <property type="project" value="TreeGrafter"/>
</dbReference>
<keyword evidence="12" id="KW-1015">Disulfide bond</keyword>
<dbReference type="Gene3D" id="2.130.10.130">
    <property type="entry name" value="Integrin alpha, N-terminal"/>
    <property type="match status" value="2"/>
</dbReference>
<evidence type="ECO:0000256" key="13">
    <source>
        <dbReference type="ARBA" id="ARBA00023170"/>
    </source>
</evidence>
<dbReference type="InterPro" id="IPR013517">
    <property type="entry name" value="FG-GAP"/>
</dbReference>
<keyword evidence="7" id="KW-0106">Calcium</keyword>
<dbReference type="PRINTS" id="PR00453">
    <property type="entry name" value="VWFADOMAIN"/>
</dbReference>
<dbReference type="InterPro" id="IPR013649">
    <property type="entry name" value="Integrin_alpha_Ig-like_1"/>
</dbReference>
<feature type="region of interest" description="Disordered" evidence="19">
    <location>
        <begin position="1469"/>
        <end position="1491"/>
    </location>
</feature>
<dbReference type="InterPro" id="IPR013519">
    <property type="entry name" value="Int_alpha_beta-p"/>
</dbReference>
<dbReference type="GO" id="GO:0007229">
    <property type="term" value="P:integrin-mediated signaling pathway"/>
    <property type="evidence" value="ECO:0007669"/>
    <property type="project" value="UniProtKB-KW"/>
</dbReference>
<feature type="region of interest" description="Disordered" evidence="19">
    <location>
        <begin position="2237"/>
        <end position="2259"/>
    </location>
</feature>
<name>A0A8J6GG84_MICOH</name>
<protein>
    <submittedName>
        <fullName evidence="21">Integrin alpha-10</fullName>
    </submittedName>
</protein>
<feature type="coiled-coil region" evidence="18">
    <location>
        <begin position="1787"/>
        <end position="1853"/>
    </location>
</feature>
<evidence type="ECO:0000256" key="6">
    <source>
        <dbReference type="ARBA" id="ARBA00022737"/>
    </source>
</evidence>
<dbReference type="Pfam" id="PF20805">
    <property type="entry name" value="Integrin_A_Ig_2"/>
    <property type="match status" value="1"/>
</dbReference>
<keyword evidence="3" id="KW-0812">Transmembrane</keyword>